<gene>
    <name evidence="1" type="ORF">GHT06_020098</name>
</gene>
<organism evidence="1 2">
    <name type="scientific">Daphnia sinensis</name>
    <dbReference type="NCBI Taxonomy" id="1820382"/>
    <lineage>
        <taxon>Eukaryota</taxon>
        <taxon>Metazoa</taxon>
        <taxon>Ecdysozoa</taxon>
        <taxon>Arthropoda</taxon>
        <taxon>Crustacea</taxon>
        <taxon>Branchiopoda</taxon>
        <taxon>Diplostraca</taxon>
        <taxon>Cladocera</taxon>
        <taxon>Anomopoda</taxon>
        <taxon>Daphniidae</taxon>
        <taxon>Daphnia</taxon>
        <taxon>Daphnia similis group</taxon>
    </lineage>
</organism>
<name>A0AAD5PP69_9CRUS</name>
<keyword evidence="2" id="KW-1185">Reference proteome</keyword>
<proteinExistence type="predicted"/>
<evidence type="ECO:0000313" key="1">
    <source>
        <dbReference type="EMBL" id="KAI9554821.1"/>
    </source>
</evidence>
<dbReference type="Proteomes" id="UP000820818">
    <property type="component" value="Linkage Group LG8"/>
</dbReference>
<evidence type="ECO:0000313" key="2">
    <source>
        <dbReference type="Proteomes" id="UP000820818"/>
    </source>
</evidence>
<reference evidence="1 2" key="1">
    <citation type="submission" date="2022-05" db="EMBL/GenBank/DDBJ databases">
        <title>A multi-omics perspective on studying reproductive biology in Daphnia sinensis.</title>
        <authorList>
            <person name="Jia J."/>
        </authorList>
    </citation>
    <scope>NUCLEOTIDE SEQUENCE [LARGE SCALE GENOMIC DNA]</scope>
    <source>
        <strain evidence="1 2">WSL</strain>
    </source>
</reference>
<protein>
    <submittedName>
        <fullName evidence="1">Uncharacterized protein</fullName>
    </submittedName>
</protein>
<comment type="caution">
    <text evidence="1">The sequence shown here is derived from an EMBL/GenBank/DDBJ whole genome shotgun (WGS) entry which is preliminary data.</text>
</comment>
<dbReference type="AlphaFoldDB" id="A0AAD5PP69"/>
<dbReference type="EMBL" id="WJBH02000008">
    <property type="protein sequence ID" value="KAI9554821.1"/>
    <property type="molecule type" value="Genomic_DNA"/>
</dbReference>
<sequence>MHQAEKESQKTVKMMEYQLYRNLMKQQRLAIRLKGLLMAAQKPVQTAEGQVTVLPERFGALKEIEMEASGVIESEKTDDVGSADLPQKNADFHAITSNEVVTEANGIVEAEKIEEMDSKDPKQKNADINKKKPGFKVKRWLQKRVFRQRKVTTV</sequence>
<accession>A0AAD5PP69</accession>